<dbReference type="InterPro" id="IPR024097">
    <property type="entry name" value="bHLH_ZIP_TF"/>
</dbReference>
<dbReference type="PANTHER" id="PTHR12565">
    <property type="entry name" value="STEROL REGULATORY ELEMENT-BINDING PROTEIN"/>
    <property type="match status" value="1"/>
</dbReference>
<dbReference type="EMBL" id="CP097511">
    <property type="protein sequence ID" value="URE47024.1"/>
    <property type="molecule type" value="Genomic_DNA"/>
</dbReference>
<evidence type="ECO:0000313" key="7">
    <source>
        <dbReference type="EMBL" id="URE47024.1"/>
    </source>
</evidence>
<keyword evidence="3" id="KW-0805">Transcription regulation</keyword>
<reference evidence="7" key="1">
    <citation type="submission" date="2022-05" db="EMBL/GenBank/DDBJ databases">
        <title>The Musa troglodytarum L. genome provides insights into the mechanism of non-climacteric behaviour and enrichment of carotenoids.</title>
        <authorList>
            <person name="Wang J."/>
        </authorList>
    </citation>
    <scope>NUCLEOTIDE SEQUENCE</scope>
    <source>
        <tissue evidence="7">Leaf</tissue>
    </source>
</reference>
<evidence type="ECO:0000256" key="4">
    <source>
        <dbReference type="ARBA" id="ARBA00023163"/>
    </source>
</evidence>
<evidence type="ECO:0000259" key="6">
    <source>
        <dbReference type="PROSITE" id="PS50888"/>
    </source>
</evidence>
<sequence length="231" mass="25834">MEEFLEDSGLELTRKFPELEGPAMENSSLELMCHPQQNCLSHQPEFSMPSVDNLLSSLVTPVSHAMVSAGQQSHGDKKMKVAAEPSYEIRKRGRSLQRASKPKEVVHVRARRGEATDSHSLAERVRREKINGKMRFLRDLVPGCRKAMGMAGMLDEIINYVRSLQNQVELLSMEIAAAATFYDNSWVETPQVHGASLEEEGGVRDRGDRTGVLSTVLFYQVSMHGTPEEHV</sequence>
<comment type="similarity">
    <text evidence="2">Belongs to the bHLH protein family.</text>
</comment>
<organism evidence="7 8">
    <name type="scientific">Musa troglodytarum</name>
    <name type="common">fe'i banana</name>
    <dbReference type="NCBI Taxonomy" id="320322"/>
    <lineage>
        <taxon>Eukaryota</taxon>
        <taxon>Viridiplantae</taxon>
        <taxon>Streptophyta</taxon>
        <taxon>Embryophyta</taxon>
        <taxon>Tracheophyta</taxon>
        <taxon>Spermatophyta</taxon>
        <taxon>Magnoliopsida</taxon>
        <taxon>Liliopsida</taxon>
        <taxon>Zingiberales</taxon>
        <taxon>Musaceae</taxon>
        <taxon>Musa</taxon>
    </lineage>
</organism>
<keyword evidence="4" id="KW-0804">Transcription</keyword>
<evidence type="ECO:0000256" key="1">
    <source>
        <dbReference type="ARBA" id="ARBA00004123"/>
    </source>
</evidence>
<feature type="domain" description="BHLH" evidence="6">
    <location>
        <begin position="114"/>
        <end position="164"/>
    </location>
</feature>
<proteinExistence type="inferred from homology"/>
<dbReference type="Proteomes" id="UP001055439">
    <property type="component" value="Chromosome 9"/>
</dbReference>
<dbReference type="Gene3D" id="4.10.280.10">
    <property type="entry name" value="Helix-loop-helix DNA-binding domain"/>
    <property type="match status" value="1"/>
</dbReference>
<dbReference type="SMART" id="SM00353">
    <property type="entry name" value="HLH"/>
    <property type="match status" value="1"/>
</dbReference>
<dbReference type="OrthoDB" id="678327at2759"/>
<evidence type="ECO:0000313" key="8">
    <source>
        <dbReference type="Proteomes" id="UP001055439"/>
    </source>
</evidence>
<dbReference type="GO" id="GO:0046983">
    <property type="term" value="F:protein dimerization activity"/>
    <property type="evidence" value="ECO:0007669"/>
    <property type="project" value="InterPro"/>
</dbReference>
<dbReference type="InterPro" id="IPR011598">
    <property type="entry name" value="bHLH_dom"/>
</dbReference>
<protein>
    <submittedName>
        <fullName evidence="7">Transcription factor BEE</fullName>
    </submittedName>
</protein>
<keyword evidence="5" id="KW-0539">Nucleus</keyword>
<evidence type="ECO:0000256" key="3">
    <source>
        <dbReference type="ARBA" id="ARBA00023015"/>
    </source>
</evidence>
<dbReference type="AlphaFoldDB" id="A0A9E7I7T6"/>
<dbReference type="GO" id="GO:0003700">
    <property type="term" value="F:DNA-binding transcription factor activity"/>
    <property type="evidence" value="ECO:0007669"/>
    <property type="project" value="TreeGrafter"/>
</dbReference>
<accession>A0A9E7I7T6</accession>
<dbReference type="Pfam" id="PF00010">
    <property type="entry name" value="HLH"/>
    <property type="match status" value="1"/>
</dbReference>
<name>A0A9E7I7T6_9LILI</name>
<dbReference type="SUPFAM" id="SSF47459">
    <property type="entry name" value="HLH, helix-loop-helix DNA-binding domain"/>
    <property type="match status" value="1"/>
</dbReference>
<dbReference type="InterPro" id="IPR036638">
    <property type="entry name" value="HLH_DNA-bd_sf"/>
</dbReference>
<keyword evidence="8" id="KW-1185">Reference proteome</keyword>
<dbReference type="GO" id="GO:0005634">
    <property type="term" value="C:nucleus"/>
    <property type="evidence" value="ECO:0007669"/>
    <property type="project" value="UniProtKB-SubCell"/>
</dbReference>
<dbReference type="PANTHER" id="PTHR12565:SF367">
    <property type="entry name" value="TRANSCRIPTION FACTOR BHLH75"/>
    <property type="match status" value="1"/>
</dbReference>
<evidence type="ECO:0000256" key="2">
    <source>
        <dbReference type="ARBA" id="ARBA00005510"/>
    </source>
</evidence>
<evidence type="ECO:0000256" key="5">
    <source>
        <dbReference type="ARBA" id="ARBA00023242"/>
    </source>
</evidence>
<gene>
    <name evidence="7" type="ORF">MUK42_25106</name>
</gene>
<comment type="subcellular location">
    <subcellularLocation>
        <location evidence="1">Nucleus</location>
    </subcellularLocation>
</comment>
<dbReference type="PROSITE" id="PS50888">
    <property type="entry name" value="BHLH"/>
    <property type="match status" value="1"/>
</dbReference>